<dbReference type="SUPFAM" id="SSF51338">
    <property type="entry name" value="Composite domain of metallo-dependent hydrolases"/>
    <property type="match status" value="1"/>
</dbReference>
<dbReference type="Gene3D" id="3.20.20.140">
    <property type="entry name" value="Metal-dependent hydrolases"/>
    <property type="match status" value="1"/>
</dbReference>
<dbReference type="Gene3D" id="2.30.40.10">
    <property type="entry name" value="Urease, subunit C, domain 1"/>
    <property type="match status" value="1"/>
</dbReference>
<dbReference type="SUPFAM" id="SSF51556">
    <property type="entry name" value="Metallo-dependent hydrolases"/>
    <property type="match status" value="1"/>
</dbReference>
<evidence type="ECO:0000259" key="1">
    <source>
        <dbReference type="Pfam" id="PF07969"/>
    </source>
</evidence>
<dbReference type="InterPro" id="IPR011059">
    <property type="entry name" value="Metal-dep_hydrolase_composite"/>
</dbReference>
<gene>
    <name evidence="3" type="primary">dan</name>
    <name evidence="2" type="ORF">CBM2605_B130463</name>
    <name evidence="3" type="ORF">CBM2607_MP10565</name>
</gene>
<keyword evidence="3" id="KW-0614">Plasmid</keyword>
<keyword evidence="5" id="KW-1185">Reference proteome</keyword>
<dbReference type="PANTHER" id="PTHR11647">
    <property type="entry name" value="HYDRANTOINASE/DIHYDROPYRIMIDINASE FAMILY MEMBER"/>
    <property type="match status" value="1"/>
</dbReference>
<evidence type="ECO:0000313" key="3">
    <source>
        <dbReference type="EMBL" id="SPD59163.1"/>
    </source>
</evidence>
<dbReference type="RefSeq" id="WP_018008215.1">
    <property type="nucleotide sequence ID" value="NZ_AQUR01000106.1"/>
</dbReference>
<reference evidence="4 5" key="1">
    <citation type="submission" date="2018-01" db="EMBL/GenBank/DDBJ databases">
        <authorList>
            <person name="Clerissi C."/>
        </authorList>
    </citation>
    <scope>NUCLEOTIDE SEQUENCE [LARGE SCALE GENOMIC DNA]</scope>
    <source>
        <strain evidence="2">Cupriavidus taiwanensis STM 6082</strain>
        <strain evidence="3">Cupriavidus taiwanensis STM 6160</strain>
        <plasmid evidence="4">ii</plasmid>
        <plasmid evidence="3">II</plasmid>
    </source>
</reference>
<dbReference type="EMBL" id="OFTC01000036">
    <property type="protein sequence ID" value="SOZ39166.1"/>
    <property type="molecule type" value="Genomic_DNA"/>
</dbReference>
<geneLocation type="plasmid" evidence="3">
    <name>II</name>
</geneLocation>
<dbReference type="InterPro" id="IPR023100">
    <property type="entry name" value="D-aminoacylase_insert_dom_sf"/>
</dbReference>
<proteinExistence type="predicted"/>
<dbReference type="InterPro" id="IPR013108">
    <property type="entry name" value="Amidohydro_3"/>
</dbReference>
<dbReference type="EC" id="3.5.1.81" evidence="3"/>
<dbReference type="Pfam" id="PF07969">
    <property type="entry name" value="Amidohydro_3"/>
    <property type="match status" value="1"/>
</dbReference>
<dbReference type="InterPro" id="IPR050378">
    <property type="entry name" value="Metallo-dep_Hydrolases_sf"/>
</dbReference>
<evidence type="ECO:0000313" key="2">
    <source>
        <dbReference type="EMBL" id="SOZ39166.1"/>
    </source>
</evidence>
<feature type="domain" description="Amidohydrolase 3" evidence="1">
    <location>
        <begin position="49"/>
        <end position="459"/>
    </location>
</feature>
<protein>
    <submittedName>
        <fullName evidence="3">D-aminoacylase</fullName>
        <ecNumber evidence="3">3.5.1.81</ecNumber>
    </submittedName>
</protein>
<sequence length="482" mass="50779">MTTTLDLIIEGGTVIDGTGAPRRRLDLGIAGDRIVRLGDLSGVPAARRFDASGRIVAPGFIDVHTHDDRLLLDAPQGPHPKLSQGVTTVVTGNCGISLAPLQSSGTPPAPLDLLGTGAWRYESFGDYLDELEACGPAVNAACLVGHSTLRVRRMNRLDRVATAREQQFMAADLDAALAAGAIGMSTGLYYPPARAADTAEVIAVGAPLTKAHGIITMHIRDEGDAIADALAEALQIGHALGIETVLSHHKLVGKANHGRSVETLAMIEAAGRKQSVCLDCYPYNASSTMLLPARIAQSDDVRVTWSKADPTAAGRSLFALARERGTSPEALAEALQPAGAIYFAMSEDDVSRILRYPATMVGSDGLAHDVSPHPRLWGTFPRVLGHYARDRGLFPLETAVHKMTGLSAGRFGLAGRGIVAENHYADIVVFDEQSVGDSATFDQPTAVSTGIEAVFVNGKLACQDGESRDLHAGSVLRHGGAR</sequence>
<dbReference type="InterPro" id="IPR032466">
    <property type="entry name" value="Metal_Hydrolase"/>
</dbReference>
<dbReference type="AlphaFoldDB" id="A0A375HP68"/>
<dbReference type="Proteomes" id="UP000256710">
    <property type="component" value="Unassembled WGS sequence"/>
</dbReference>
<dbReference type="EMBL" id="LT984807">
    <property type="protein sequence ID" value="SPD59163.1"/>
    <property type="molecule type" value="Genomic_DNA"/>
</dbReference>
<dbReference type="CDD" id="cd01297">
    <property type="entry name" value="D-aminoacylase"/>
    <property type="match status" value="1"/>
</dbReference>
<keyword evidence="3" id="KW-0378">Hydrolase</keyword>
<accession>A0A375HP68</accession>
<dbReference type="Gene3D" id="3.30.1490.130">
    <property type="entry name" value="D-aminoacylase. Domain 3"/>
    <property type="match status" value="1"/>
</dbReference>
<evidence type="ECO:0000313" key="5">
    <source>
        <dbReference type="Proteomes" id="UP000256710"/>
    </source>
</evidence>
<dbReference type="Proteomes" id="UP000255168">
    <property type="component" value="Plasmid II"/>
</dbReference>
<dbReference type="PANTHER" id="PTHR11647:SF1">
    <property type="entry name" value="COLLAPSIN RESPONSE MEDIATOR PROTEIN"/>
    <property type="match status" value="1"/>
</dbReference>
<evidence type="ECO:0000313" key="4">
    <source>
        <dbReference type="Proteomes" id="UP000255168"/>
    </source>
</evidence>
<dbReference type="GO" id="GO:0047420">
    <property type="term" value="F:N-acyl-D-amino-acid deacylase activity"/>
    <property type="evidence" value="ECO:0007669"/>
    <property type="project" value="UniProtKB-EC"/>
</dbReference>
<organism evidence="3 4">
    <name type="scientific">Cupriavidus neocaledonicus</name>
    <dbReference type="NCBI Taxonomy" id="1040979"/>
    <lineage>
        <taxon>Bacteria</taxon>
        <taxon>Pseudomonadati</taxon>
        <taxon>Pseudomonadota</taxon>
        <taxon>Betaproteobacteria</taxon>
        <taxon>Burkholderiales</taxon>
        <taxon>Burkholderiaceae</taxon>
        <taxon>Cupriavidus</taxon>
    </lineage>
</organism>
<name>A0A375HP68_9BURK</name>
<geneLocation type="plasmid" evidence="4">
    <name>ii</name>
</geneLocation>